<dbReference type="EMBL" id="CM029054">
    <property type="protein sequence ID" value="KAG2537162.1"/>
    <property type="molecule type" value="Genomic_DNA"/>
</dbReference>
<comment type="caution">
    <text evidence="1">The sequence shown here is derived from an EMBL/GenBank/DDBJ whole genome shotgun (WGS) entry which is preliminary data.</text>
</comment>
<proteinExistence type="predicted"/>
<sequence>MLGMGQGSQEWMLDKSYHDNGGLCYMLGVMQWLNRNEISFDKSPIKSCTQIIYREHIASDIGHCCTRANKACMQIVDGVLNNVSYYVFYFFHCGVLNKLGAYLTFFRFISRINDAIFLVVNNNVSTDNKMLMTTLLISRCHTTTYTRCL</sequence>
<reference evidence="1" key="1">
    <citation type="submission" date="2020-05" db="EMBL/GenBank/DDBJ databases">
        <title>WGS assembly of Panicum virgatum.</title>
        <authorList>
            <person name="Lovell J.T."/>
            <person name="Jenkins J."/>
            <person name="Shu S."/>
            <person name="Juenger T.E."/>
            <person name="Schmutz J."/>
        </authorList>
    </citation>
    <scope>NUCLEOTIDE SEQUENCE</scope>
    <source>
        <strain evidence="1">AP13</strain>
    </source>
</reference>
<evidence type="ECO:0000313" key="1">
    <source>
        <dbReference type="EMBL" id="KAG2537162.1"/>
    </source>
</evidence>
<dbReference type="Proteomes" id="UP000823388">
    <property type="component" value="Chromosome 9N"/>
</dbReference>
<protein>
    <submittedName>
        <fullName evidence="1">Uncharacterized protein</fullName>
    </submittedName>
</protein>
<name>A0A8T0MM50_PANVG</name>
<dbReference type="AlphaFoldDB" id="A0A8T0MM50"/>
<gene>
    <name evidence="1" type="ORF">PVAP13_9NG251900</name>
</gene>
<accession>A0A8T0MM50</accession>
<evidence type="ECO:0000313" key="2">
    <source>
        <dbReference type="Proteomes" id="UP000823388"/>
    </source>
</evidence>
<organism evidence="1 2">
    <name type="scientific">Panicum virgatum</name>
    <name type="common">Blackwell switchgrass</name>
    <dbReference type="NCBI Taxonomy" id="38727"/>
    <lineage>
        <taxon>Eukaryota</taxon>
        <taxon>Viridiplantae</taxon>
        <taxon>Streptophyta</taxon>
        <taxon>Embryophyta</taxon>
        <taxon>Tracheophyta</taxon>
        <taxon>Spermatophyta</taxon>
        <taxon>Magnoliopsida</taxon>
        <taxon>Liliopsida</taxon>
        <taxon>Poales</taxon>
        <taxon>Poaceae</taxon>
        <taxon>PACMAD clade</taxon>
        <taxon>Panicoideae</taxon>
        <taxon>Panicodae</taxon>
        <taxon>Paniceae</taxon>
        <taxon>Panicinae</taxon>
        <taxon>Panicum</taxon>
        <taxon>Panicum sect. Hiantes</taxon>
    </lineage>
</organism>
<keyword evidence="2" id="KW-1185">Reference proteome</keyword>